<keyword evidence="1" id="KW-0732">Signal</keyword>
<keyword evidence="3" id="KW-1185">Reference proteome</keyword>
<organism evidence="2 3">
    <name type="scientific">Kocuria subflava</name>
    <dbReference type="NCBI Taxonomy" id="1736139"/>
    <lineage>
        <taxon>Bacteria</taxon>
        <taxon>Bacillati</taxon>
        <taxon>Actinomycetota</taxon>
        <taxon>Actinomycetes</taxon>
        <taxon>Micrococcales</taxon>
        <taxon>Micrococcaceae</taxon>
        <taxon>Kocuria</taxon>
    </lineage>
</organism>
<feature type="chain" id="PRO_5032873930" evidence="1">
    <location>
        <begin position="28"/>
        <end position="160"/>
    </location>
</feature>
<dbReference type="AlphaFoldDB" id="A0A846TTP9"/>
<sequence length="160" mass="15702">MSKKSIVVSTLAVMSLGILGGVTPANADVNASETSVSSSEVNDAVVTETVVPADGTEVRIVWDQVTNDIQLFAGSSLIGETTMAEVQEELGRAPGSQVGAPMATASANTCDYMFAGVGMANTVLWAAAGVTAVAPPAAAVAAAGGVVTTAILTGGSLAAC</sequence>
<accession>A0A846TTP9</accession>
<evidence type="ECO:0000313" key="3">
    <source>
        <dbReference type="Proteomes" id="UP000521379"/>
    </source>
</evidence>
<dbReference type="Proteomes" id="UP000521379">
    <property type="component" value="Unassembled WGS sequence"/>
</dbReference>
<comment type="caution">
    <text evidence="2">The sequence shown here is derived from an EMBL/GenBank/DDBJ whole genome shotgun (WGS) entry which is preliminary data.</text>
</comment>
<evidence type="ECO:0000313" key="2">
    <source>
        <dbReference type="EMBL" id="NKE10159.1"/>
    </source>
</evidence>
<protein>
    <submittedName>
        <fullName evidence="2">Uncharacterized protein</fullName>
    </submittedName>
</protein>
<name>A0A846TTP9_9MICC</name>
<proteinExistence type="predicted"/>
<evidence type="ECO:0000256" key="1">
    <source>
        <dbReference type="SAM" id="SignalP"/>
    </source>
</evidence>
<reference evidence="2 3" key="1">
    <citation type="submission" date="2020-02" db="EMBL/GenBank/DDBJ databases">
        <authorList>
            <person name="Sun Q."/>
        </authorList>
    </citation>
    <scope>NUCLEOTIDE SEQUENCE [LARGE SCALE GENOMIC DNA]</scope>
    <source>
        <strain evidence="2 3">YIM 13062</strain>
    </source>
</reference>
<feature type="signal peptide" evidence="1">
    <location>
        <begin position="1"/>
        <end position="27"/>
    </location>
</feature>
<dbReference type="EMBL" id="JAAVUN010000017">
    <property type="protein sequence ID" value="NKE10159.1"/>
    <property type="molecule type" value="Genomic_DNA"/>
</dbReference>
<gene>
    <name evidence="2" type="ORF">GTW58_09490</name>
</gene>
<dbReference type="RefSeq" id="WP_157980501.1">
    <property type="nucleotide sequence ID" value="NZ_JAAVUN010000017.1"/>
</dbReference>